<evidence type="ECO:0000256" key="3">
    <source>
        <dbReference type="ARBA" id="ARBA00022741"/>
    </source>
</evidence>
<organism evidence="8 9">
    <name type="scientific">Iocasia fonsfrigidae</name>
    <dbReference type="NCBI Taxonomy" id="2682810"/>
    <lineage>
        <taxon>Bacteria</taxon>
        <taxon>Bacillati</taxon>
        <taxon>Bacillota</taxon>
        <taxon>Clostridia</taxon>
        <taxon>Halanaerobiales</taxon>
        <taxon>Halanaerobiaceae</taxon>
        <taxon>Iocasia</taxon>
    </lineage>
</organism>
<proteinExistence type="inferred from homology"/>
<dbReference type="EMBL" id="CP046640">
    <property type="protein sequence ID" value="QTL97921.1"/>
    <property type="molecule type" value="Genomic_DNA"/>
</dbReference>
<keyword evidence="2 6" id="KW-0808">Transferase</keyword>
<comment type="similarity">
    <text evidence="1 6">Belongs to the carbohydrate kinase PfkB family.</text>
</comment>
<dbReference type="GO" id="GO:0005524">
    <property type="term" value="F:ATP binding"/>
    <property type="evidence" value="ECO:0007669"/>
    <property type="project" value="UniProtKB-KW"/>
</dbReference>
<dbReference type="AlphaFoldDB" id="A0A8A7K8X9"/>
<evidence type="ECO:0000256" key="2">
    <source>
        <dbReference type="ARBA" id="ARBA00022679"/>
    </source>
</evidence>
<evidence type="ECO:0000256" key="4">
    <source>
        <dbReference type="ARBA" id="ARBA00022777"/>
    </source>
</evidence>
<dbReference type="InterPro" id="IPR011611">
    <property type="entry name" value="PfkB_dom"/>
</dbReference>
<dbReference type="InterPro" id="IPR002139">
    <property type="entry name" value="Ribo/fructo_kinase"/>
</dbReference>
<evidence type="ECO:0000256" key="5">
    <source>
        <dbReference type="ARBA" id="ARBA00022840"/>
    </source>
</evidence>
<dbReference type="PANTHER" id="PTHR43085">
    <property type="entry name" value="HEXOKINASE FAMILY MEMBER"/>
    <property type="match status" value="1"/>
</dbReference>
<evidence type="ECO:0000259" key="7">
    <source>
        <dbReference type="Pfam" id="PF00294"/>
    </source>
</evidence>
<dbReference type="GO" id="GO:0006000">
    <property type="term" value="P:fructose metabolic process"/>
    <property type="evidence" value="ECO:0007669"/>
    <property type="project" value="UniProtKB-ARBA"/>
</dbReference>
<dbReference type="InterPro" id="IPR050306">
    <property type="entry name" value="PfkB_Carbo_kinase"/>
</dbReference>
<keyword evidence="4 6" id="KW-0418">Kinase</keyword>
<sequence>MAVDIMTMGEMLIDFVPLKKGLSSKENEGFLRMPGGAPANVAVGIARLGLSSAFVGKVGRDPFGGLLIETLEDNGVETKAIIQTDEAKTTLAFVTLDETGDRDFTFYRDPGADMLYQWEEVDLELFKTAKIFHHGSISLINQPVRDTTLKMAQMAQDMGIMVSYDPNLRRPLWENEQTAKQWIIAGLKTADLVKLSEEELEFITDEKEINLGAKKIMAHGPKLIFVTLGAKGSYFYDGKNSKIVPGFKVKVQDTTGAGDGFVAGVLFQLIKNNVSDLNLLSESMLENMALFANAVGALTTKEKGAISSLPKLDSVNQLLKSK</sequence>
<dbReference type="PRINTS" id="PR00990">
    <property type="entry name" value="RIBOKINASE"/>
</dbReference>
<dbReference type="CDD" id="cd01167">
    <property type="entry name" value="bac_FRK"/>
    <property type="match status" value="1"/>
</dbReference>
<evidence type="ECO:0000256" key="1">
    <source>
        <dbReference type="ARBA" id="ARBA00010688"/>
    </source>
</evidence>
<dbReference type="KEGG" id="ifn:GM661_07975"/>
<dbReference type="InterPro" id="IPR002173">
    <property type="entry name" value="Carboh/pur_kinase_PfkB_CS"/>
</dbReference>
<dbReference type="Proteomes" id="UP000665020">
    <property type="component" value="Chromosome"/>
</dbReference>
<accession>A0A8A7K8X9</accession>
<keyword evidence="3" id="KW-0547">Nucleotide-binding</keyword>
<dbReference type="InterPro" id="IPR029056">
    <property type="entry name" value="Ribokinase-like"/>
</dbReference>
<dbReference type="SUPFAM" id="SSF53613">
    <property type="entry name" value="Ribokinase-like"/>
    <property type="match status" value="1"/>
</dbReference>
<dbReference type="Gene3D" id="3.40.1190.20">
    <property type="match status" value="1"/>
</dbReference>
<protein>
    <submittedName>
        <fullName evidence="8">Carbohydrate kinase</fullName>
    </submittedName>
</protein>
<evidence type="ECO:0000313" key="8">
    <source>
        <dbReference type="EMBL" id="QTL97921.1"/>
    </source>
</evidence>
<dbReference type="RefSeq" id="WP_230869528.1">
    <property type="nucleotide sequence ID" value="NZ_CP046640.1"/>
</dbReference>
<dbReference type="GO" id="GO:0008865">
    <property type="term" value="F:fructokinase activity"/>
    <property type="evidence" value="ECO:0007669"/>
    <property type="project" value="UniProtKB-ARBA"/>
</dbReference>
<gene>
    <name evidence="8" type="ORF">GM661_07975</name>
</gene>
<evidence type="ECO:0000313" key="9">
    <source>
        <dbReference type="Proteomes" id="UP000665020"/>
    </source>
</evidence>
<dbReference type="PROSITE" id="PS00584">
    <property type="entry name" value="PFKB_KINASES_2"/>
    <property type="match status" value="1"/>
</dbReference>
<dbReference type="PROSITE" id="PS00583">
    <property type="entry name" value="PFKB_KINASES_1"/>
    <property type="match status" value="1"/>
</dbReference>
<feature type="domain" description="Carbohydrate kinase PfkB" evidence="7">
    <location>
        <begin position="5"/>
        <end position="311"/>
    </location>
</feature>
<evidence type="ECO:0000256" key="6">
    <source>
        <dbReference type="RuleBase" id="RU003704"/>
    </source>
</evidence>
<dbReference type="PANTHER" id="PTHR43085:SF1">
    <property type="entry name" value="PSEUDOURIDINE KINASE-RELATED"/>
    <property type="match status" value="1"/>
</dbReference>
<keyword evidence="9" id="KW-1185">Reference proteome</keyword>
<reference evidence="8" key="1">
    <citation type="submission" date="2019-12" db="EMBL/GenBank/DDBJ databases">
        <authorList>
            <person name="zhang j."/>
            <person name="sun C.M."/>
        </authorList>
    </citation>
    <scope>NUCLEOTIDE SEQUENCE</scope>
    <source>
        <strain evidence="8">NS-1</strain>
    </source>
</reference>
<name>A0A8A7K8X9_9FIRM</name>
<dbReference type="Pfam" id="PF00294">
    <property type="entry name" value="PfkB"/>
    <property type="match status" value="1"/>
</dbReference>
<keyword evidence="5" id="KW-0067">ATP-binding</keyword>